<evidence type="ECO:0000256" key="1">
    <source>
        <dbReference type="SAM" id="MobiDB-lite"/>
    </source>
</evidence>
<evidence type="ECO:0008006" key="4">
    <source>
        <dbReference type="Google" id="ProtNLM"/>
    </source>
</evidence>
<feature type="compositionally biased region" description="Polar residues" evidence="1">
    <location>
        <begin position="8"/>
        <end position="26"/>
    </location>
</feature>
<name>A0AB34PL77_CANAX</name>
<accession>A0AB34PL77</accession>
<sequence>MSMKRFLSRSSNKTTAGQGDDTSASIGSDLPIVPLPSNQSGESHDSIKELGPMFRQQQNKQIADNDDSYDMMHLNLNPTISNLNKTVPSIKGSTIQDSLFSSRQSYSTNQSSYKTGGTNTSGGSSSNSQFGKRKHDLNTSQPLQTLKILEENEHQNLEELIRDNLKQLYQDLAYTMSQFYNSSASLSTTVINIIDCLKKFNVFVEKATIAKSNEQYIFTSYNSSSLRKILKIYLELYDNLLTDQVYIKLKLLLVKNFNDFAMLLNSQEMNQISEEMIKPKNYPIGSSKGKSLPNEEILVRIMEKVSHSNLSMKEQNGSFIAPITRGISNNLNILCLYFGYPEPTEYHHSLTQSLRELYDDVHVVLAKNQIELASATRVDAASTFNKPAAFNDGFPPLQAQSTQKFKLPFRVPTDIHHVPMSMSISIENATRTSGTMGGYIYPIIDLQKQPHLKSYANSKFAISCGHVCLDSDNPENYPNVSSPSSVLISLYKQALTEQYHKSLNRNNSTAGVPSETRVAFGAVLQQLEEMFPLKQIKKSSTRNNNSAYKDDYEVRNLPKYRFGQIIWGERTLIKLNGETNDNGSNNHQINEISGIVEKKLSDLAIIKVNKKLKCEHNYLGDDVQFNEYDPSLMFDNLYVRKVINLKRYVPKVINTAIEDVDSDVSNNSEIQTYFGIPVFKYGSTTKYTKGHLNGIKLVYWLDGAIHSSEFIVNSIEANSSFASGGDSGSWILTKLDDIEDNSKGLGVLGMLHSYDGEFKQFGLFTPMTEILSRLEEVTNIKWGVVGCDNKHDEEDDDELHGFDTDDNDDRHSAFSDDDDDDGVSENSDAAYPPDIE</sequence>
<comment type="caution">
    <text evidence="2">The sequence shown here is derived from an EMBL/GenBank/DDBJ whole genome shotgun (WGS) entry which is preliminary data.</text>
</comment>
<dbReference type="SUPFAM" id="SSF50494">
    <property type="entry name" value="Trypsin-like serine proteases"/>
    <property type="match status" value="1"/>
</dbReference>
<dbReference type="Proteomes" id="UP000030161">
    <property type="component" value="Unassembled WGS sequence"/>
</dbReference>
<gene>
    <name evidence="2" type="ORF">MG3_06225</name>
</gene>
<evidence type="ECO:0000313" key="3">
    <source>
        <dbReference type="Proteomes" id="UP000030161"/>
    </source>
</evidence>
<evidence type="ECO:0000313" key="2">
    <source>
        <dbReference type="EMBL" id="KGR01220.1"/>
    </source>
</evidence>
<feature type="compositionally biased region" description="Low complexity" evidence="1">
    <location>
        <begin position="106"/>
        <end position="128"/>
    </location>
</feature>
<protein>
    <recommendedName>
        <fullName evidence="4">SPS-sensor serine protease component SSY5</fullName>
    </recommendedName>
</protein>
<proteinExistence type="predicted"/>
<feature type="region of interest" description="Disordered" evidence="1">
    <location>
        <begin position="1"/>
        <end position="46"/>
    </location>
</feature>
<reference evidence="2 3" key="1">
    <citation type="submission" date="2013-12" db="EMBL/GenBank/DDBJ databases">
        <title>The Genome Sequence of Candida albicans P78048.</title>
        <authorList>
            <consortium name="The Broad Institute Genome Sequencing Platform"/>
            <consortium name="The Broad Institute Genome Sequencing Center for Infectious Disease"/>
            <person name="Cuomo C."/>
            <person name="Bennett R."/>
            <person name="Hirakawa M."/>
            <person name="Noverr M."/>
            <person name="Mitchell A."/>
            <person name="Young S.K."/>
            <person name="Zeng Q."/>
            <person name="Gargeya S."/>
            <person name="Fitzgerald M."/>
            <person name="Abouelleil A."/>
            <person name="Alvarado L."/>
            <person name="Berlin A.M."/>
            <person name="Chapman S.B."/>
            <person name="Dewar J."/>
            <person name="Goldberg J."/>
            <person name="Griggs A."/>
            <person name="Gujja S."/>
            <person name="Hansen M."/>
            <person name="Howarth C."/>
            <person name="Imamovic A."/>
            <person name="Larimer J."/>
            <person name="McCowan C."/>
            <person name="Murphy C."/>
            <person name="Pearson M."/>
            <person name="Priest M."/>
            <person name="Roberts A."/>
            <person name="Saif S."/>
            <person name="Shea T."/>
            <person name="Sykes S."/>
            <person name="Wortman J."/>
            <person name="Nusbaum C."/>
            <person name="Birren B."/>
        </authorList>
    </citation>
    <scope>NUCLEOTIDE SEQUENCE [LARGE SCALE GENOMIC DNA]</scope>
    <source>
        <strain evidence="2 3">P78048</strain>
    </source>
</reference>
<feature type="region of interest" description="Disordered" evidence="1">
    <location>
        <begin position="106"/>
        <end position="136"/>
    </location>
</feature>
<feature type="region of interest" description="Disordered" evidence="1">
    <location>
        <begin position="793"/>
        <end position="836"/>
    </location>
</feature>
<dbReference type="InterPro" id="IPR009003">
    <property type="entry name" value="Peptidase_S1_PA"/>
</dbReference>
<dbReference type="EMBL" id="AJIX01000056">
    <property type="protein sequence ID" value="KGR01220.1"/>
    <property type="molecule type" value="Genomic_DNA"/>
</dbReference>
<feature type="compositionally biased region" description="Basic and acidic residues" evidence="1">
    <location>
        <begin position="799"/>
        <end position="814"/>
    </location>
</feature>
<organism evidence="2 3">
    <name type="scientific">Candida albicans P78048</name>
    <dbReference type="NCBI Taxonomy" id="1094989"/>
    <lineage>
        <taxon>Eukaryota</taxon>
        <taxon>Fungi</taxon>
        <taxon>Dikarya</taxon>
        <taxon>Ascomycota</taxon>
        <taxon>Saccharomycotina</taxon>
        <taxon>Pichiomycetes</taxon>
        <taxon>Debaryomycetaceae</taxon>
        <taxon>Candida/Lodderomyces clade</taxon>
        <taxon>Candida</taxon>
    </lineage>
</organism>
<dbReference type="AlphaFoldDB" id="A0AB34PL77"/>
<dbReference type="InterPro" id="IPR012985">
    <property type="entry name" value="Peptidase_S64_Ssy5"/>
</dbReference>
<dbReference type="Pfam" id="PF08192">
    <property type="entry name" value="Peptidase_S64"/>
    <property type="match status" value="1"/>
</dbReference>
<dbReference type="PIRSF" id="PIRSF011716">
    <property type="entry name" value="Peptidase_S64_Ssy5"/>
    <property type="match status" value="1"/>
</dbReference>